<protein>
    <submittedName>
        <fullName evidence="2">Lipopolysaccharide assembly protein</fullName>
    </submittedName>
</protein>
<organism evidence="2 4">
    <name type="scientific">Pseudodesulfovibrio indicus</name>
    <dbReference type="NCBI Taxonomy" id="1716143"/>
    <lineage>
        <taxon>Bacteria</taxon>
        <taxon>Pseudomonadati</taxon>
        <taxon>Thermodesulfobacteriota</taxon>
        <taxon>Desulfovibrionia</taxon>
        <taxon>Desulfovibrionales</taxon>
        <taxon>Desulfovibrionaceae</taxon>
    </lineage>
</organism>
<dbReference type="EMBL" id="SOBK01000016">
    <property type="protein sequence ID" value="TDT82696.1"/>
    <property type="molecule type" value="Genomic_DNA"/>
</dbReference>
<gene>
    <name evidence="1" type="ORF">AWY79_05615</name>
    <name evidence="2" type="ORF">EDC59_1168</name>
</gene>
<name>A0A126QMG1_9BACT</name>
<dbReference type="RefSeq" id="WP_066801403.1">
    <property type="nucleotide sequence ID" value="NZ_CP014206.1"/>
</dbReference>
<dbReference type="GO" id="GO:0019867">
    <property type="term" value="C:outer membrane"/>
    <property type="evidence" value="ECO:0007669"/>
    <property type="project" value="InterPro"/>
</dbReference>
<accession>A0A126QMG1</accession>
<dbReference type="Pfam" id="PF04390">
    <property type="entry name" value="LptE"/>
    <property type="match status" value="1"/>
</dbReference>
<evidence type="ECO:0000313" key="2">
    <source>
        <dbReference type="EMBL" id="TDT82696.1"/>
    </source>
</evidence>
<evidence type="ECO:0000313" key="4">
    <source>
        <dbReference type="Proteomes" id="UP000295506"/>
    </source>
</evidence>
<dbReference type="Proteomes" id="UP000055611">
    <property type="component" value="Chromosome"/>
</dbReference>
<dbReference type="EMBL" id="CP014206">
    <property type="protein sequence ID" value="AMK10625.1"/>
    <property type="molecule type" value="Genomic_DNA"/>
</dbReference>
<dbReference type="InterPro" id="IPR007485">
    <property type="entry name" value="LPS_assembly_LptE"/>
</dbReference>
<reference evidence="2 4" key="2">
    <citation type="submission" date="2019-03" db="EMBL/GenBank/DDBJ databases">
        <title>Genomic Encyclopedia of Type Strains, Phase IV (KMG-IV): sequencing the most valuable type-strain genomes for metagenomic binning, comparative biology and taxonomic classification.</title>
        <authorList>
            <person name="Goeker M."/>
        </authorList>
    </citation>
    <scope>NUCLEOTIDE SEQUENCE [LARGE SCALE GENOMIC DNA]</scope>
    <source>
        <strain evidence="2 4">DSM 101483</strain>
    </source>
</reference>
<dbReference type="PROSITE" id="PS51257">
    <property type="entry name" value="PROKAR_LIPOPROTEIN"/>
    <property type="match status" value="1"/>
</dbReference>
<evidence type="ECO:0000313" key="1">
    <source>
        <dbReference type="EMBL" id="AMK10625.1"/>
    </source>
</evidence>
<dbReference type="AlphaFoldDB" id="A0A126QMG1"/>
<dbReference type="Proteomes" id="UP000295506">
    <property type="component" value="Unassembled WGS sequence"/>
</dbReference>
<dbReference type="OrthoDB" id="5459831at2"/>
<proteinExistence type="predicted"/>
<reference evidence="1 3" key="1">
    <citation type="journal article" date="2016" name="Front. Microbiol.">
        <title>Genome Sequence of the Piezophilic, Mesophilic Sulfate-Reducing Bacterium Desulfovibrio indicus J2T.</title>
        <authorList>
            <person name="Cao J."/>
            <person name="Maignien L."/>
            <person name="Shao Z."/>
            <person name="Alain K."/>
            <person name="Jebbar M."/>
        </authorList>
    </citation>
    <scope>NUCLEOTIDE SEQUENCE [LARGE SCALE GENOMIC DNA]</scope>
    <source>
        <strain evidence="1 3">J2</strain>
    </source>
</reference>
<dbReference type="GO" id="GO:0043165">
    <property type="term" value="P:Gram-negative-bacterium-type cell outer membrane assembly"/>
    <property type="evidence" value="ECO:0007669"/>
    <property type="project" value="InterPro"/>
</dbReference>
<dbReference type="KEGG" id="dej:AWY79_05615"/>
<keyword evidence="3" id="KW-1185">Reference proteome</keyword>
<evidence type="ECO:0000313" key="3">
    <source>
        <dbReference type="Proteomes" id="UP000055611"/>
    </source>
</evidence>
<sequence>MAALRHIALFLLLALAGCSGYSFGEGSGSVLPPQYRVLAVNEIKNPTTLAWLEPRLRKLLRDELNKRGTITWADVRDDADALITIDIERYYRPTAVEGKDEQTLLTEAIFDFRAVIRSATDESVLWNSGLISQTWPYTAGNGAQADMEVTRQGIQRLADRMSQDY</sequence>